<dbReference type="PROSITE" id="PS00923">
    <property type="entry name" value="ASP_GLU_RACEMASE_1"/>
    <property type="match status" value="1"/>
</dbReference>
<dbReference type="RefSeq" id="WP_371440032.1">
    <property type="nucleotide sequence ID" value="NZ_JBHSRS010000084.1"/>
</dbReference>
<dbReference type="InterPro" id="IPR015942">
    <property type="entry name" value="Asp/Glu/hydantoin_racemase"/>
</dbReference>
<reference evidence="4" key="1">
    <citation type="journal article" date="2019" name="Int. J. Syst. Evol. Microbiol.">
        <title>The Global Catalogue of Microorganisms (GCM) 10K type strain sequencing project: providing services to taxonomists for standard genome sequencing and annotation.</title>
        <authorList>
            <consortium name="The Broad Institute Genomics Platform"/>
            <consortium name="The Broad Institute Genome Sequencing Center for Infectious Disease"/>
            <person name="Wu L."/>
            <person name="Ma J."/>
        </authorList>
    </citation>
    <scope>NUCLEOTIDE SEQUENCE [LARGE SCALE GENOMIC DNA]</scope>
    <source>
        <strain evidence="4">CCUG 39402</strain>
    </source>
</reference>
<dbReference type="InterPro" id="IPR004380">
    <property type="entry name" value="Asp_race"/>
</dbReference>
<comment type="similarity">
    <text evidence="1">Belongs to the aspartate/glutamate racemases family.</text>
</comment>
<dbReference type="Proteomes" id="UP001596270">
    <property type="component" value="Unassembled WGS sequence"/>
</dbReference>
<comment type="caution">
    <text evidence="3">The sequence shown here is derived from an EMBL/GenBank/DDBJ whole genome shotgun (WGS) entry which is preliminary data.</text>
</comment>
<evidence type="ECO:0000256" key="2">
    <source>
        <dbReference type="ARBA" id="ARBA00023235"/>
    </source>
</evidence>
<dbReference type="EMBL" id="JBHSRS010000084">
    <property type="protein sequence ID" value="MFC6284361.1"/>
    <property type="molecule type" value="Genomic_DNA"/>
</dbReference>
<accession>A0ABW1U6P7</accession>
<protein>
    <submittedName>
        <fullName evidence="3">Aspartate/glutamate racemase family protein</fullName>
    </submittedName>
</protein>
<evidence type="ECO:0000313" key="4">
    <source>
        <dbReference type="Proteomes" id="UP001596270"/>
    </source>
</evidence>
<evidence type="ECO:0000256" key="1">
    <source>
        <dbReference type="ARBA" id="ARBA00007847"/>
    </source>
</evidence>
<sequence length="249" mass="26641">MRRQTAVVGILGGMGPAAGADFLRLFVDACAARLQHDGHTVNDQAFPEHWLAQLPIPDRTHALQDTSPGTHQPLEPMLQAVGRLAALGVRHLAIACNTAHAWHTAIQERFPRIDVLHIAQEVALVLSAGGTVRAGLLATEGTYSSGIYQKALADTGLVCHIPLEAERSALMHGIYKGVKAGDLKLANRQFQEVASALIDRHALDVLVLGCTEIPLALRELEKHPQVQLIDPTQVLAQALADKALGACSD</sequence>
<evidence type="ECO:0000313" key="3">
    <source>
        <dbReference type="EMBL" id="MFC6284361.1"/>
    </source>
</evidence>
<proteinExistence type="inferred from homology"/>
<dbReference type="InterPro" id="IPR001920">
    <property type="entry name" value="Asp/Glu_race"/>
</dbReference>
<dbReference type="PANTHER" id="PTHR21198:SF7">
    <property type="entry name" value="ASPARTATE-GLUTAMATE RACEMASE FAMILY"/>
    <property type="match status" value="1"/>
</dbReference>
<dbReference type="Gene3D" id="3.40.50.1860">
    <property type="match status" value="2"/>
</dbReference>
<gene>
    <name evidence="3" type="ORF">ACFQND_24325</name>
</gene>
<dbReference type="NCBIfam" id="TIGR00035">
    <property type="entry name" value="asp_race"/>
    <property type="match status" value="1"/>
</dbReference>
<dbReference type="Pfam" id="PF01177">
    <property type="entry name" value="Asp_Glu_race"/>
    <property type="match status" value="1"/>
</dbReference>
<organism evidence="3 4">
    <name type="scientific">Polaromonas aquatica</name>
    <dbReference type="NCBI Taxonomy" id="332657"/>
    <lineage>
        <taxon>Bacteria</taxon>
        <taxon>Pseudomonadati</taxon>
        <taxon>Pseudomonadota</taxon>
        <taxon>Betaproteobacteria</taxon>
        <taxon>Burkholderiales</taxon>
        <taxon>Comamonadaceae</taxon>
        <taxon>Polaromonas</taxon>
    </lineage>
</organism>
<dbReference type="PANTHER" id="PTHR21198">
    <property type="entry name" value="GLUTAMATE RACEMASE"/>
    <property type="match status" value="1"/>
</dbReference>
<keyword evidence="2" id="KW-0413">Isomerase</keyword>
<keyword evidence="4" id="KW-1185">Reference proteome</keyword>
<name>A0ABW1U6P7_9BURK</name>
<dbReference type="InterPro" id="IPR018187">
    <property type="entry name" value="Asp/Glu_racemase_AS_1"/>
</dbReference>
<dbReference type="SUPFAM" id="SSF53681">
    <property type="entry name" value="Aspartate/glutamate racemase"/>
    <property type="match status" value="2"/>
</dbReference>